<evidence type="ECO:0000313" key="3">
    <source>
        <dbReference type="Proteomes" id="UP000595140"/>
    </source>
</evidence>
<evidence type="ECO:0000313" key="2">
    <source>
        <dbReference type="EMBL" id="VFQ73445.1"/>
    </source>
</evidence>
<dbReference type="AlphaFoldDB" id="A0A484LAC0"/>
<dbReference type="Pfam" id="PF14223">
    <property type="entry name" value="Retrotran_gag_2"/>
    <property type="match status" value="1"/>
</dbReference>
<dbReference type="PANTHER" id="PTHR35317">
    <property type="entry name" value="OS04G0629600 PROTEIN"/>
    <property type="match status" value="1"/>
</dbReference>
<organism evidence="2 3">
    <name type="scientific">Cuscuta campestris</name>
    <dbReference type="NCBI Taxonomy" id="132261"/>
    <lineage>
        <taxon>Eukaryota</taxon>
        <taxon>Viridiplantae</taxon>
        <taxon>Streptophyta</taxon>
        <taxon>Embryophyta</taxon>
        <taxon>Tracheophyta</taxon>
        <taxon>Spermatophyta</taxon>
        <taxon>Magnoliopsida</taxon>
        <taxon>eudicotyledons</taxon>
        <taxon>Gunneridae</taxon>
        <taxon>Pentapetalae</taxon>
        <taxon>asterids</taxon>
        <taxon>lamiids</taxon>
        <taxon>Solanales</taxon>
        <taxon>Convolvulaceae</taxon>
        <taxon>Cuscuteae</taxon>
        <taxon>Cuscuta</taxon>
        <taxon>Cuscuta subgen. Grammica</taxon>
        <taxon>Cuscuta sect. Cleistogrammica</taxon>
    </lineage>
</organism>
<feature type="compositionally biased region" description="Polar residues" evidence="1">
    <location>
        <begin position="239"/>
        <end position="251"/>
    </location>
</feature>
<name>A0A484LAC0_9ASTE</name>
<dbReference type="Proteomes" id="UP000595140">
    <property type="component" value="Unassembled WGS sequence"/>
</dbReference>
<reference evidence="2 3" key="1">
    <citation type="submission" date="2018-04" db="EMBL/GenBank/DDBJ databases">
        <authorList>
            <person name="Vogel A."/>
        </authorList>
    </citation>
    <scope>NUCLEOTIDE SEQUENCE [LARGE SCALE GENOMIC DNA]</scope>
</reference>
<protein>
    <recommendedName>
        <fullName evidence="4">DUF4219 domain-containing protein</fullName>
    </recommendedName>
</protein>
<feature type="region of interest" description="Disordered" evidence="1">
    <location>
        <begin position="440"/>
        <end position="476"/>
    </location>
</feature>
<evidence type="ECO:0008006" key="4">
    <source>
        <dbReference type="Google" id="ProtNLM"/>
    </source>
</evidence>
<keyword evidence="3" id="KW-1185">Reference proteome</keyword>
<accession>A0A484LAC0</accession>
<proteinExistence type="predicted"/>
<feature type="region of interest" description="Disordered" evidence="1">
    <location>
        <begin position="239"/>
        <end position="261"/>
    </location>
</feature>
<feature type="compositionally biased region" description="Acidic residues" evidence="1">
    <location>
        <begin position="440"/>
        <end position="449"/>
    </location>
</feature>
<dbReference type="PANTHER" id="PTHR35317:SF23">
    <property type="entry name" value="OS04G0629600 PROTEIN"/>
    <property type="match status" value="1"/>
</dbReference>
<evidence type="ECO:0000256" key="1">
    <source>
        <dbReference type="SAM" id="MobiDB-lite"/>
    </source>
</evidence>
<dbReference type="EMBL" id="OOIL02001204">
    <property type="protein sequence ID" value="VFQ73445.1"/>
    <property type="molecule type" value="Genomic_DNA"/>
</dbReference>
<gene>
    <name evidence="2" type="ORF">CCAM_LOCUS15221</name>
</gene>
<sequence length="535" mass="61389">MVNNMDHGLPKFSVLGYDDWKIMMEAHLYALHDCMWMVLEDGPLKIQMENPEKNPAAPDVVQYIPKPKEKWDDRDCKKHNLDNVAKAAIFKTLDPITFSKIKHLKTAMEIWQGLGKLCEGSEDLRKKKIEVLLEKFKSFKMLPGESFDMLDERFHKILNDLASLNHILSPKEKNVRLLRSLPTESYTKATAMEEGRNLENYTVQGLLDEFRTYEHELKKKKEEQITPFPMALMTTSRIPSSEGTCTRNCDTPSSSQPSSSKMENYDEEFAMMVKQFQKFKKFFKKADSIRRPSKGKPQESAFFIPKTQFEKKSLCMDGATTVFKVDESPFAGEDEFPTCEDHLEDGDRDLIVPDSEEEDCDEEVNEIIPDSEDGYYDEELIVLESEKRDDDEAFIVPNSEEGDDDEGFIVPDSEERDDDEAFIVPDSEEGDYVEAFIVPDSEEGDDDDSFIVPDSKEGEDDDTFSNLDSQKESESLNLEVEAVDKPAFLQARVDEDPFSAFASLQYDPKLGKVPEAWHSSSTKALLHIWFPRFFI</sequence>